<reference evidence="1 2" key="1">
    <citation type="submission" date="2019-10" db="EMBL/GenBank/DDBJ databases">
        <title>Actinomadura rubteroloni sp. nov. and Actinomadura macrotermitis sp. nov., isolated from the gut of fungus growing-termite Macrotermes natalensis.</title>
        <authorList>
            <person name="Benndorf R."/>
            <person name="Martin K."/>
            <person name="Kuefner M."/>
            <person name="De Beer W."/>
            <person name="Kaster A.-K."/>
            <person name="Vollmers J."/>
            <person name="Poulsen M."/>
            <person name="Beemelmanns C."/>
        </authorList>
    </citation>
    <scope>NUCLEOTIDE SEQUENCE [LARGE SCALE GENOMIC DNA]</scope>
    <source>
        <strain evidence="1 2">RB68</strain>
    </source>
</reference>
<proteinExistence type="predicted"/>
<dbReference type="EMBL" id="WEGH01000001">
    <property type="protein sequence ID" value="MQY03760.1"/>
    <property type="molecule type" value="Genomic_DNA"/>
</dbReference>
<accession>A0A7K0BRE6</accession>
<dbReference type="Proteomes" id="UP000487268">
    <property type="component" value="Unassembled WGS sequence"/>
</dbReference>
<name>A0A7K0BRE6_9ACTN</name>
<organism evidence="1 2">
    <name type="scientific">Actinomadura macrotermitis</name>
    <dbReference type="NCBI Taxonomy" id="2585200"/>
    <lineage>
        <taxon>Bacteria</taxon>
        <taxon>Bacillati</taxon>
        <taxon>Actinomycetota</taxon>
        <taxon>Actinomycetes</taxon>
        <taxon>Streptosporangiales</taxon>
        <taxon>Thermomonosporaceae</taxon>
        <taxon>Actinomadura</taxon>
    </lineage>
</organism>
<sequence>MPHLAPYADGSFTVFQPERRVVSQPEIIPVRDKGFRFCQMLPKDL</sequence>
<evidence type="ECO:0000313" key="2">
    <source>
        <dbReference type="Proteomes" id="UP000487268"/>
    </source>
</evidence>
<evidence type="ECO:0000313" key="1">
    <source>
        <dbReference type="EMBL" id="MQY03760.1"/>
    </source>
</evidence>
<dbReference type="AlphaFoldDB" id="A0A7K0BRE6"/>
<protein>
    <submittedName>
        <fullName evidence="1">Uncharacterized protein</fullName>
    </submittedName>
</protein>
<gene>
    <name evidence="1" type="ORF">ACRB68_18050</name>
</gene>
<comment type="caution">
    <text evidence="1">The sequence shown here is derived from an EMBL/GenBank/DDBJ whole genome shotgun (WGS) entry which is preliminary data.</text>
</comment>
<keyword evidence="2" id="KW-1185">Reference proteome</keyword>